<dbReference type="PANTHER" id="PTHR33317">
    <property type="entry name" value="POLYNUCLEOTIDYL TRANSFERASE, RIBONUCLEASE H-LIKE SUPERFAMILY PROTEIN"/>
    <property type="match status" value="1"/>
</dbReference>
<comment type="function">
    <text evidence="5">Could be a nuclease involved in processing of the 5'-end of pre-16S rRNA.</text>
</comment>
<dbReference type="Proteomes" id="UP000296034">
    <property type="component" value="Unassembled WGS sequence"/>
</dbReference>
<dbReference type="InterPro" id="IPR005227">
    <property type="entry name" value="YqgF"/>
</dbReference>
<dbReference type="PANTHER" id="PTHR33317:SF4">
    <property type="entry name" value="POLYNUCLEOTIDYL TRANSFERASE, RIBONUCLEASE H-LIKE SUPERFAMILY PROTEIN"/>
    <property type="match status" value="1"/>
</dbReference>
<evidence type="ECO:0000313" key="8">
    <source>
        <dbReference type="Proteomes" id="UP000296034"/>
    </source>
</evidence>
<evidence type="ECO:0000313" key="7">
    <source>
        <dbReference type="EMBL" id="PPI87150.1"/>
    </source>
</evidence>
<dbReference type="EMBL" id="PDKS01000003">
    <property type="protein sequence ID" value="PPI87150.1"/>
    <property type="molecule type" value="Genomic_DNA"/>
</dbReference>
<comment type="subcellular location">
    <subcellularLocation>
        <location evidence="5">Cytoplasm</location>
    </subcellularLocation>
</comment>
<sequence length="142" mass="15864">MYTKIILAFDFGKKNIGVAIGQLVTGIASPISALKAKEGIPNWIQIEKLIKKWQPSVIIVGLPLNMDGTEQYLTYCARKFANNLNAKFSINTYMQDERLSTREACSELFKCGGYRSLSKNHIDSKSAAIILQDWINNSSCNN</sequence>
<dbReference type="GO" id="GO:0000967">
    <property type="term" value="P:rRNA 5'-end processing"/>
    <property type="evidence" value="ECO:0007669"/>
    <property type="project" value="UniProtKB-UniRule"/>
</dbReference>
<proteinExistence type="inferred from homology"/>
<reference evidence="7 8" key="1">
    <citation type="journal article" date="2018" name="Genome Biol. Evol.">
        <title>Cladogenesis and Genomic Streamlining in Extracellular Endosymbionts of Tropical Stink Bugs.</title>
        <authorList>
            <person name="Otero-Bravo A."/>
            <person name="Goffredi S."/>
            <person name="Sabree Z.L."/>
        </authorList>
    </citation>
    <scope>NUCLEOTIDE SEQUENCE [LARGE SCALE GENOMIC DNA]</scope>
    <source>
        <strain evidence="7 8">SoET</strain>
    </source>
</reference>
<comment type="caution">
    <text evidence="7">The sequence shown here is derived from an EMBL/GenBank/DDBJ whole genome shotgun (WGS) entry which is preliminary data.</text>
</comment>
<keyword evidence="1 5" id="KW-0963">Cytoplasm</keyword>
<dbReference type="EC" id="3.1.-.-" evidence="5"/>
<evidence type="ECO:0000259" key="6">
    <source>
        <dbReference type="SMART" id="SM00732"/>
    </source>
</evidence>
<dbReference type="InterPro" id="IPR037027">
    <property type="entry name" value="YqgF/RNaseH-like_dom_sf"/>
</dbReference>
<evidence type="ECO:0000256" key="2">
    <source>
        <dbReference type="ARBA" id="ARBA00022517"/>
    </source>
</evidence>
<gene>
    <name evidence="5" type="primary">yqgF</name>
    <name evidence="7" type="ORF">CRV11_02420</name>
</gene>
<keyword evidence="4 5" id="KW-0378">Hydrolase</keyword>
<dbReference type="AlphaFoldDB" id="A0A2P5SXX3"/>
<evidence type="ECO:0000256" key="3">
    <source>
        <dbReference type="ARBA" id="ARBA00022722"/>
    </source>
</evidence>
<dbReference type="RefSeq" id="WP_136131767.1">
    <property type="nucleotide sequence ID" value="NZ_PDKS01000003.1"/>
</dbReference>
<keyword evidence="3 5" id="KW-0540">Nuclease</keyword>
<name>A0A2P5SXX3_9GAMM</name>
<dbReference type="GO" id="GO:0016788">
    <property type="term" value="F:hydrolase activity, acting on ester bonds"/>
    <property type="evidence" value="ECO:0007669"/>
    <property type="project" value="UniProtKB-UniRule"/>
</dbReference>
<feature type="domain" description="YqgF/RNase H-like" evidence="6">
    <location>
        <begin position="4"/>
        <end position="104"/>
    </location>
</feature>
<dbReference type="InterPro" id="IPR012337">
    <property type="entry name" value="RNaseH-like_sf"/>
</dbReference>
<keyword evidence="2 5" id="KW-0690">Ribosome biogenesis</keyword>
<protein>
    <recommendedName>
        <fullName evidence="5">Putative pre-16S rRNA nuclease</fullName>
        <ecNumber evidence="5">3.1.-.-</ecNumber>
    </recommendedName>
</protein>
<organism evidence="7 8">
    <name type="scientific">Candidatus Pantoea edessiphila</name>
    <dbReference type="NCBI Taxonomy" id="2044610"/>
    <lineage>
        <taxon>Bacteria</taxon>
        <taxon>Pseudomonadati</taxon>
        <taxon>Pseudomonadota</taxon>
        <taxon>Gammaproteobacteria</taxon>
        <taxon>Enterobacterales</taxon>
        <taxon>Erwiniaceae</taxon>
        <taxon>Pantoea</taxon>
    </lineage>
</organism>
<dbReference type="HAMAP" id="MF_00651">
    <property type="entry name" value="Nuclease_YqgF"/>
    <property type="match status" value="1"/>
</dbReference>
<dbReference type="GO" id="GO:0004518">
    <property type="term" value="F:nuclease activity"/>
    <property type="evidence" value="ECO:0007669"/>
    <property type="project" value="UniProtKB-KW"/>
</dbReference>
<dbReference type="GO" id="GO:0005829">
    <property type="term" value="C:cytosol"/>
    <property type="evidence" value="ECO:0007669"/>
    <property type="project" value="TreeGrafter"/>
</dbReference>
<evidence type="ECO:0000256" key="5">
    <source>
        <dbReference type="HAMAP-Rule" id="MF_00651"/>
    </source>
</evidence>
<evidence type="ECO:0000256" key="1">
    <source>
        <dbReference type="ARBA" id="ARBA00022490"/>
    </source>
</evidence>
<accession>A0A2P5SXX3</accession>
<dbReference type="CDD" id="cd16964">
    <property type="entry name" value="YqgF"/>
    <property type="match status" value="1"/>
</dbReference>
<dbReference type="Gene3D" id="3.30.420.140">
    <property type="entry name" value="YqgF/RNase H-like domain"/>
    <property type="match status" value="1"/>
</dbReference>
<dbReference type="SMART" id="SM00732">
    <property type="entry name" value="YqgFc"/>
    <property type="match status" value="1"/>
</dbReference>
<dbReference type="OrthoDB" id="9796140at2"/>
<dbReference type="NCBIfam" id="TIGR00250">
    <property type="entry name" value="RNAse_H_YqgF"/>
    <property type="match status" value="1"/>
</dbReference>
<comment type="similarity">
    <text evidence="5">Belongs to the YqgF HJR family.</text>
</comment>
<evidence type="ECO:0000256" key="4">
    <source>
        <dbReference type="ARBA" id="ARBA00022801"/>
    </source>
</evidence>
<dbReference type="InterPro" id="IPR006641">
    <property type="entry name" value="YqgF/RNaseH-like_dom"/>
</dbReference>
<dbReference type="SUPFAM" id="SSF53098">
    <property type="entry name" value="Ribonuclease H-like"/>
    <property type="match status" value="1"/>
</dbReference>
<dbReference type="Pfam" id="PF03652">
    <property type="entry name" value="RuvX"/>
    <property type="match status" value="1"/>
</dbReference>